<dbReference type="SUPFAM" id="SSF48452">
    <property type="entry name" value="TPR-like"/>
    <property type="match status" value="1"/>
</dbReference>
<dbReference type="InterPro" id="IPR011990">
    <property type="entry name" value="TPR-like_helical_dom_sf"/>
</dbReference>
<evidence type="ECO:0000313" key="4">
    <source>
        <dbReference type="EMBL" id="OLV18226.1"/>
    </source>
</evidence>
<dbReference type="PANTHER" id="PTHR35807:SF1">
    <property type="entry name" value="TRANSCRIPTIONAL REGULATOR REDD"/>
    <property type="match status" value="1"/>
</dbReference>
<dbReference type="AlphaFoldDB" id="A0A1U7NZ78"/>
<name>A0A1U7NZ78_9DEIO</name>
<sequence>MQRSITTFGQQRITVDGRVVLWTAPVAQRLFYLLLAHPDGTTRNALIHQMGVVENSFRVIQHRLRQALGHQDAVMEREGRYFLAPAYYQNVDYLLFEDALRRAKCAGDREQRLRHLYEAMSLYEGDFLPDYTDDWAEEIRTTLRAAYVRARMEAASLHCAAVECHSAVRNLATGLASDPLGGEQFHRNLMTCLCSLGRADDATSHYRRFLGFIQSEVGDMPARTTMQLAVQIRDDLPHAALSIGSHLPCQRRLLYGTPPVDEKSHHLDLAHLEHEIQRGKQMLTLLQKMTSARDWKSLACCVQHFLSTHIGTPYVWLHPHCPSVHAAQEFRPEDLNGAGWPAQVTAAFQAMNPAAPSATESDRPKFSDVKATIYLIGPTHQPPLARLYIARQDEEHRRVSSDTELLAQVVSALTDVLSQSRWLSR</sequence>
<dbReference type="Proteomes" id="UP000186607">
    <property type="component" value="Unassembled WGS sequence"/>
</dbReference>
<evidence type="ECO:0000256" key="2">
    <source>
        <dbReference type="ARBA" id="ARBA00023163"/>
    </source>
</evidence>
<dbReference type="RefSeq" id="WP_075832245.1">
    <property type="nucleotide sequence ID" value="NZ_MSTI01000070.1"/>
</dbReference>
<protein>
    <submittedName>
        <fullName evidence="4">Transcriptional regulator</fullName>
    </submittedName>
</protein>
<evidence type="ECO:0000313" key="5">
    <source>
        <dbReference type="Proteomes" id="UP000186607"/>
    </source>
</evidence>
<feature type="domain" description="Bacterial transcriptional activator" evidence="3">
    <location>
        <begin position="91"/>
        <end position="233"/>
    </location>
</feature>
<dbReference type="Gene3D" id="1.25.40.10">
    <property type="entry name" value="Tetratricopeptide repeat domain"/>
    <property type="match status" value="1"/>
</dbReference>
<evidence type="ECO:0000256" key="1">
    <source>
        <dbReference type="ARBA" id="ARBA00023015"/>
    </source>
</evidence>
<organism evidence="4 5">
    <name type="scientific">Deinococcus marmoris</name>
    <dbReference type="NCBI Taxonomy" id="249408"/>
    <lineage>
        <taxon>Bacteria</taxon>
        <taxon>Thermotogati</taxon>
        <taxon>Deinococcota</taxon>
        <taxon>Deinococci</taxon>
        <taxon>Deinococcales</taxon>
        <taxon>Deinococcaceae</taxon>
        <taxon>Deinococcus</taxon>
    </lineage>
</organism>
<gene>
    <name evidence="4" type="ORF">BOO71_0006382</name>
</gene>
<dbReference type="SMART" id="SM01043">
    <property type="entry name" value="BTAD"/>
    <property type="match status" value="1"/>
</dbReference>
<dbReference type="STRING" id="249408.BOO71_0006382"/>
<keyword evidence="5" id="KW-1185">Reference proteome</keyword>
<accession>A0A1U7NZ78</accession>
<dbReference type="GO" id="GO:0003677">
    <property type="term" value="F:DNA binding"/>
    <property type="evidence" value="ECO:0007669"/>
    <property type="project" value="TreeGrafter"/>
</dbReference>
<keyword evidence="2" id="KW-0804">Transcription</keyword>
<comment type="caution">
    <text evidence="4">The sequence shown here is derived from an EMBL/GenBank/DDBJ whole genome shotgun (WGS) entry which is preliminary data.</text>
</comment>
<dbReference type="EMBL" id="MSTI01000070">
    <property type="protein sequence ID" value="OLV18226.1"/>
    <property type="molecule type" value="Genomic_DNA"/>
</dbReference>
<keyword evidence="1" id="KW-0805">Transcription regulation</keyword>
<evidence type="ECO:0000259" key="3">
    <source>
        <dbReference type="SMART" id="SM01043"/>
    </source>
</evidence>
<dbReference type="OrthoDB" id="58925at2"/>
<dbReference type="GO" id="GO:0006355">
    <property type="term" value="P:regulation of DNA-templated transcription"/>
    <property type="evidence" value="ECO:0007669"/>
    <property type="project" value="TreeGrafter"/>
</dbReference>
<dbReference type="InterPro" id="IPR051677">
    <property type="entry name" value="AfsR-DnrI-RedD_regulator"/>
</dbReference>
<dbReference type="InterPro" id="IPR005158">
    <property type="entry name" value="BTAD"/>
</dbReference>
<proteinExistence type="predicted"/>
<dbReference type="PANTHER" id="PTHR35807">
    <property type="entry name" value="TRANSCRIPTIONAL REGULATOR REDD-RELATED"/>
    <property type="match status" value="1"/>
</dbReference>
<reference evidence="4 5" key="1">
    <citation type="submission" date="2017-01" db="EMBL/GenBank/DDBJ databases">
        <title>Genome Analysis of Deinococcus marmoris KOPRI26562.</title>
        <authorList>
            <person name="Kim J.H."/>
            <person name="Oh H.-M."/>
        </authorList>
    </citation>
    <scope>NUCLEOTIDE SEQUENCE [LARGE SCALE GENOMIC DNA]</scope>
    <source>
        <strain evidence="4 5">KOPRI26562</strain>
    </source>
</reference>
<dbReference type="Pfam" id="PF03704">
    <property type="entry name" value="BTAD"/>
    <property type="match status" value="1"/>
</dbReference>